<comment type="similarity">
    <text evidence="2 12">Belongs to the peptidase A1 family.</text>
</comment>
<keyword evidence="6 12" id="KW-0064">Aspartyl protease</keyword>
<evidence type="ECO:0000313" key="18">
    <source>
        <dbReference type="RefSeq" id="XP_022326731.1"/>
    </source>
</evidence>
<dbReference type="PROSITE" id="PS00141">
    <property type="entry name" value="ASP_PROTEASE"/>
    <property type="match status" value="1"/>
</dbReference>
<feature type="active site" evidence="11">
    <location>
        <position position="290"/>
    </location>
</feature>
<evidence type="ECO:0000256" key="4">
    <source>
        <dbReference type="ARBA" id="ARBA00022692"/>
    </source>
</evidence>
<comment type="subcellular location">
    <subcellularLocation>
        <location evidence="1">Membrane</location>
        <topology evidence="1">Single-pass type I membrane protein</topology>
    </subcellularLocation>
</comment>
<dbReference type="GO" id="GO:0004190">
    <property type="term" value="F:aspartic-type endopeptidase activity"/>
    <property type="evidence" value="ECO:0007669"/>
    <property type="project" value="UniProtKB-KW"/>
</dbReference>
<evidence type="ECO:0000256" key="12">
    <source>
        <dbReference type="RuleBase" id="RU000454"/>
    </source>
</evidence>
<evidence type="ECO:0000256" key="10">
    <source>
        <dbReference type="ARBA" id="ARBA00023145"/>
    </source>
</evidence>
<protein>
    <submittedName>
        <fullName evidence="17 18">Beta-secretase 1-like</fullName>
    </submittedName>
</protein>
<evidence type="ECO:0000256" key="3">
    <source>
        <dbReference type="ARBA" id="ARBA00022670"/>
    </source>
</evidence>
<keyword evidence="9 14" id="KW-0472">Membrane</keyword>
<dbReference type="PANTHER" id="PTHR47965">
    <property type="entry name" value="ASPARTYL PROTEASE-RELATED"/>
    <property type="match status" value="1"/>
</dbReference>
<evidence type="ECO:0000256" key="8">
    <source>
        <dbReference type="ARBA" id="ARBA00022989"/>
    </source>
</evidence>
<keyword evidence="10" id="KW-0865">Zymogen</keyword>
<keyword evidence="16" id="KW-1185">Reference proteome</keyword>
<evidence type="ECO:0000256" key="9">
    <source>
        <dbReference type="ARBA" id="ARBA00023136"/>
    </source>
</evidence>
<dbReference type="SUPFAM" id="SSF50630">
    <property type="entry name" value="Acid proteases"/>
    <property type="match status" value="1"/>
</dbReference>
<evidence type="ECO:0000313" key="16">
    <source>
        <dbReference type="Proteomes" id="UP000694844"/>
    </source>
</evidence>
<organism evidence="16 17">
    <name type="scientific">Crassostrea virginica</name>
    <name type="common">Eastern oyster</name>
    <dbReference type="NCBI Taxonomy" id="6565"/>
    <lineage>
        <taxon>Eukaryota</taxon>
        <taxon>Metazoa</taxon>
        <taxon>Spiralia</taxon>
        <taxon>Lophotrochozoa</taxon>
        <taxon>Mollusca</taxon>
        <taxon>Bivalvia</taxon>
        <taxon>Autobranchia</taxon>
        <taxon>Pteriomorphia</taxon>
        <taxon>Ostreida</taxon>
        <taxon>Ostreoidea</taxon>
        <taxon>Ostreidae</taxon>
        <taxon>Crassostrea</taxon>
    </lineage>
</organism>
<proteinExistence type="inferred from homology"/>
<evidence type="ECO:0000256" key="2">
    <source>
        <dbReference type="ARBA" id="ARBA00007447"/>
    </source>
</evidence>
<feature type="active site" evidence="11">
    <location>
        <position position="95"/>
    </location>
</feature>
<evidence type="ECO:0000256" key="1">
    <source>
        <dbReference type="ARBA" id="ARBA00004479"/>
    </source>
</evidence>
<dbReference type="InterPro" id="IPR021109">
    <property type="entry name" value="Peptidase_aspartic_dom_sf"/>
</dbReference>
<dbReference type="GO" id="GO:0005886">
    <property type="term" value="C:plasma membrane"/>
    <property type="evidence" value="ECO:0007669"/>
    <property type="project" value="TreeGrafter"/>
</dbReference>
<dbReference type="RefSeq" id="XP_022326734.1">
    <property type="nucleotide sequence ID" value="XM_022471026.1"/>
</dbReference>
<name>A0A8B8DG97_CRAVI</name>
<evidence type="ECO:0000256" key="5">
    <source>
        <dbReference type="ARBA" id="ARBA00022729"/>
    </source>
</evidence>
<accession>A0A8B8DG97</accession>
<evidence type="ECO:0000256" key="11">
    <source>
        <dbReference type="PIRSR" id="PIRSR601461-1"/>
    </source>
</evidence>
<dbReference type="InterPro" id="IPR009120">
    <property type="entry name" value="BACE1"/>
</dbReference>
<evidence type="ECO:0000313" key="17">
    <source>
        <dbReference type="RefSeq" id="XP_022326730.1"/>
    </source>
</evidence>
<dbReference type="GO" id="GO:0005768">
    <property type="term" value="C:endosome"/>
    <property type="evidence" value="ECO:0007669"/>
    <property type="project" value="TreeGrafter"/>
</dbReference>
<dbReference type="AlphaFoldDB" id="A0A8B8DG97"/>
<evidence type="ECO:0000256" key="13">
    <source>
        <dbReference type="SAM" id="MobiDB-lite"/>
    </source>
</evidence>
<feature type="region of interest" description="Disordered" evidence="13">
    <location>
        <begin position="47"/>
        <end position="73"/>
    </location>
</feature>
<feature type="compositionally biased region" description="Basic and acidic residues" evidence="13">
    <location>
        <begin position="47"/>
        <end position="60"/>
    </location>
</feature>
<dbReference type="GeneID" id="111126408"/>
<evidence type="ECO:0000256" key="7">
    <source>
        <dbReference type="ARBA" id="ARBA00022801"/>
    </source>
</evidence>
<dbReference type="PRINTS" id="PR01816">
    <property type="entry name" value="BACE1"/>
</dbReference>
<keyword evidence="8 14" id="KW-1133">Transmembrane helix</keyword>
<dbReference type="OrthoDB" id="2747330at2759"/>
<gene>
    <name evidence="17 18 19 20" type="primary">LOC111126408</name>
</gene>
<dbReference type="Pfam" id="PF00026">
    <property type="entry name" value="Asp"/>
    <property type="match status" value="1"/>
</dbReference>
<dbReference type="InterPro" id="IPR001969">
    <property type="entry name" value="Aspartic_peptidase_AS"/>
</dbReference>
<dbReference type="KEGG" id="cvn:111126408"/>
<evidence type="ECO:0000256" key="14">
    <source>
        <dbReference type="SAM" id="Phobius"/>
    </source>
</evidence>
<dbReference type="GO" id="GO:0005802">
    <property type="term" value="C:trans-Golgi network"/>
    <property type="evidence" value="ECO:0007669"/>
    <property type="project" value="TreeGrafter"/>
</dbReference>
<dbReference type="PANTHER" id="PTHR47965:SF12">
    <property type="entry name" value="ASPARTIC PROTEINASE 3-RELATED"/>
    <property type="match status" value="1"/>
</dbReference>
<feature type="domain" description="Peptidase A1" evidence="15">
    <location>
        <begin position="77"/>
        <end position="422"/>
    </location>
</feature>
<dbReference type="InterPro" id="IPR009119">
    <property type="entry name" value="BACE"/>
</dbReference>
<dbReference type="Gene3D" id="2.40.70.10">
    <property type="entry name" value="Acid Proteases"/>
    <property type="match status" value="2"/>
</dbReference>
<dbReference type="GO" id="GO:0050435">
    <property type="term" value="P:amyloid-beta metabolic process"/>
    <property type="evidence" value="ECO:0007669"/>
    <property type="project" value="TreeGrafter"/>
</dbReference>
<evidence type="ECO:0000313" key="20">
    <source>
        <dbReference type="RefSeq" id="XP_022326734.1"/>
    </source>
</evidence>
<keyword evidence="4 14" id="KW-0812">Transmembrane</keyword>
<feature type="transmembrane region" description="Helical" evidence="14">
    <location>
        <begin position="465"/>
        <end position="486"/>
    </location>
</feature>
<dbReference type="GO" id="GO:0006509">
    <property type="term" value="P:membrane protein ectodomain proteolysis"/>
    <property type="evidence" value="ECO:0007669"/>
    <property type="project" value="TreeGrafter"/>
</dbReference>
<dbReference type="PRINTS" id="PR01815">
    <property type="entry name" value="BACEFAMILY"/>
</dbReference>
<evidence type="ECO:0000313" key="19">
    <source>
        <dbReference type="RefSeq" id="XP_022326732.1"/>
    </source>
</evidence>
<dbReference type="InterPro" id="IPR001461">
    <property type="entry name" value="Aspartic_peptidase_A1"/>
</dbReference>
<keyword evidence="3 12" id="KW-0645">Protease</keyword>
<dbReference type="PRINTS" id="PR00792">
    <property type="entry name" value="PEPSIN"/>
</dbReference>
<dbReference type="RefSeq" id="XP_022326732.1">
    <property type="nucleotide sequence ID" value="XM_022471024.1"/>
</dbReference>
<evidence type="ECO:0000256" key="6">
    <source>
        <dbReference type="ARBA" id="ARBA00022750"/>
    </source>
</evidence>
<evidence type="ECO:0000259" key="15">
    <source>
        <dbReference type="PROSITE" id="PS51767"/>
    </source>
</evidence>
<reference evidence="17 18" key="1">
    <citation type="submission" date="2025-04" db="UniProtKB">
        <authorList>
            <consortium name="RefSeq"/>
        </authorList>
    </citation>
    <scope>IDENTIFICATION</scope>
    <source>
        <tissue evidence="17 18">Whole sample</tissue>
    </source>
</reference>
<dbReference type="RefSeq" id="XP_022326731.1">
    <property type="nucleotide sequence ID" value="XM_022471023.1"/>
</dbReference>
<keyword evidence="5" id="KW-0732">Signal</keyword>
<keyword evidence="7 12" id="KW-0378">Hydrolase</keyword>
<dbReference type="PROSITE" id="PS51767">
    <property type="entry name" value="PEPTIDASE_A1"/>
    <property type="match status" value="1"/>
</dbReference>
<dbReference type="FunFam" id="2.40.70.10:FF:000007">
    <property type="entry name" value="Beta-secretase 1"/>
    <property type="match status" value="1"/>
</dbReference>
<dbReference type="Proteomes" id="UP000694844">
    <property type="component" value="Chromosome 3"/>
</dbReference>
<sequence>MKTGFHHKEKTSFTYEICRWILTLAFLANLYQVNARTFLSLPLKLGSSHDEGEGRYRRSDQFQSQRNNLKGKPGQGYYVEMDIGTPPQRINVLIDTGSSNFAIAATPDPDIDKFFERENSTSYYLIGTSVYVPYTQGNWKGTLGSDVVTLTSLPNVTVTARIAFITESKQFFINGSNWQGILGLAYRSIARPDKSVTPFLDSLIDNTGISDVFSVQLCGDKFEQKTDRDIELGGSITFGGVDPGLHNGPVYYTNIHKQWYYEVVIVDMEVAGQSINLDCKEYNFPKTIVDSGTTDLRLPDKVYKSVLDHIKKYVQTSPQAPPLSHGFWTGEVDLCYMDGAIPYDIFPLVGLTFAENEHQSFKIFIAPQQYIKSVGKKDENDPNEICYKLGIAGSTSGTVIGAVVMEGFYVVFDRQGNRIGFSDTTCPAVAQQFNRSHVSGSYPFSGSIANCAYAKPEKSNKTLTVIAYVLAGICGACILPLFFLFIQYQWRTSKCYEKLKRRNSNSDSNDLIDEPSFMQDS</sequence>
<dbReference type="RefSeq" id="XP_022326730.1">
    <property type="nucleotide sequence ID" value="XM_022471022.1"/>
</dbReference>
<dbReference type="InterPro" id="IPR033121">
    <property type="entry name" value="PEPTIDASE_A1"/>
</dbReference>